<dbReference type="OMA" id="RCFDHAF"/>
<dbReference type="InParanoid" id="B4JQR3"/>
<organism evidence="2">
    <name type="scientific">Drosophila grimshawi</name>
    <name type="common">Hawaiian fruit fly</name>
    <name type="synonym">Idiomyia grimshawi</name>
    <dbReference type="NCBI Taxonomy" id="7222"/>
    <lineage>
        <taxon>Eukaryota</taxon>
        <taxon>Metazoa</taxon>
        <taxon>Ecdysozoa</taxon>
        <taxon>Arthropoda</taxon>
        <taxon>Hexapoda</taxon>
        <taxon>Insecta</taxon>
        <taxon>Pterygota</taxon>
        <taxon>Neoptera</taxon>
        <taxon>Endopterygota</taxon>
        <taxon>Diptera</taxon>
        <taxon>Brachycera</taxon>
        <taxon>Muscomorpha</taxon>
        <taxon>Ephydroidea</taxon>
        <taxon>Drosophilidae</taxon>
        <taxon>Drosophila</taxon>
        <taxon>Hawaiian Drosophila</taxon>
    </lineage>
</organism>
<dbReference type="FunCoup" id="B4JQR3">
    <property type="interactions" value="46"/>
</dbReference>
<dbReference type="Proteomes" id="UP000001070">
    <property type="component" value="Unassembled WGS sequence"/>
</dbReference>
<gene>
    <name evidence="1" type="primary">Dgri\GH13133</name>
    <name evidence="1" type="ORF">Dgri_GH13133</name>
</gene>
<name>B4JQR3_DROGR</name>
<accession>B4JQR3</accession>
<dbReference type="eggNOG" id="ENOG502T8EF">
    <property type="taxonomic scope" value="Eukaryota"/>
</dbReference>
<keyword evidence="2" id="KW-1185">Reference proteome</keyword>
<dbReference type="STRING" id="7222.B4JQR3"/>
<evidence type="ECO:0000313" key="1">
    <source>
        <dbReference type="EMBL" id="EDV99243.1"/>
    </source>
</evidence>
<reference evidence="1 2" key="1">
    <citation type="journal article" date="2007" name="Nature">
        <title>Evolution of genes and genomes on the Drosophila phylogeny.</title>
        <authorList>
            <consortium name="Drosophila 12 Genomes Consortium"/>
            <person name="Clark A.G."/>
            <person name="Eisen M.B."/>
            <person name="Smith D.R."/>
            <person name="Bergman C.M."/>
            <person name="Oliver B."/>
            <person name="Markow T.A."/>
            <person name="Kaufman T.C."/>
            <person name="Kellis M."/>
            <person name="Gelbart W."/>
            <person name="Iyer V.N."/>
            <person name="Pollard D.A."/>
            <person name="Sackton T.B."/>
            <person name="Larracuente A.M."/>
            <person name="Singh N.D."/>
            <person name="Abad J.P."/>
            <person name="Abt D.N."/>
            <person name="Adryan B."/>
            <person name="Aguade M."/>
            <person name="Akashi H."/>
            <person name="Anderson W.W."/>
            <person name="Aquadro C.F."/>
            <person name="Ardell D.H."/>
            <person name="Arguello R."/>
            <person name="Artieri C.G."/>
            <person name="Barbash D.A."/>
            <person name="Barker D."/>
            <person name="Barsanti P."/>
            <person name="Batterham P."/>
            <person name="Batzoglou S."/>
            <person name="Begun D."/>
            <person name="Bhutkar A."/>
            <person name="Blanco E."/>
            <person name="Bosak S.A."/>
            <person name="Bradley R.K."/>
            <person name="Brand A.D."/>
            <person name="Brent M.R."/>
            <person name="Brooks A.N."/>
            <person name="Brown R.H."/>
            <person name="Butlin R.K."/>
            <person name="Caggese C."/>
            <person name="Calvi B.R."/>
            <person name="Bernardo de Carvalho A."/>
            <person name="Caspi A."/>
            <person name="Castrezana S."/>
            <person name="Celniker S.E."/>
            <person name="Chang J.L."/>
            <person name="Chapple C."/>
            <person name="Chatterji S."/>
            <person name="Chinwalla A."/>
            <person name="Civetta A."/>
            <person name="Clifton S.W."/>
            <person name="Comeron J.M."/>
            <person name="Costello J.C."/>
            <person name="Coyne J.A."/>
            <person name="Daub J."/>
            <person name="David R.G."/>
            <person name="Delcher A.L."/>
            <person name="Delehaunty K."/>
            <person name="Do C.B."/>
            <person name="Ebling H."/>
            <person name="Edwards K."/>
            <person name="Eickbush T."/>
            <person name="Evans J.D."/>
            <person name="Filipski A."/>
            <person name="Findeiss S."/>
            <person name="Freyhult E."/>
            <person name="Fulton L."/>
            <person name="Fulton R."/>
            <person name="Garcia A.C."/>
            <person name="Gardiner A."/>
            <person name="Garfield D.A."/>
            <person name="Garvin B.E."/>
            <person name="Gibson G."/>
            <person name="Gilbert D."/>
            <person name="Gnerre S."/>
            <person name="Godfrey J."/>
            <person name="Good R."/>
            <person name="Gotea V."/>
            <person name="Gravely B."/>
            <person name="Greenberg A.J."/>
            <person name="Griffiths-Jones S."/>
            <person name="Gross S."/>
            <person name="Guigo R."/>
            <person name="Gustafson E.A."/>
            <person name="Haerty W."/>
            <person name="Hahn M.W."/>
            <person name="Halligan D.L."/>
            <person name="Halpern A.L."/>
            <person name="Halter G.M."/>
            <person name="Han M.V."/>
            <person name="Heger A."/>
            <person name="Hillier L."/>
            <person name="Hinrichs A.S."/>
            <person name="Holmes I."/>
            <person name="Hoskins R.A."/>
            <person name="Hubisz M.J."/>
            <person name="Hultmark D."/>
            <person name="Huntley M.A."/>
            <person name="Jaffe D.B."/>
            <person name="Jagadeeshan S."/>
            <person name="Jeck W.R."/>
            <person name="Johnson J."/>
            <person name="Jones C.D."/>
            <person name="Jordan W.C."/>
            <person name="Karpen G.H."/>
            <person name="Kataoka E."/>
            <person name="Keightley P.D."/>
            <person name="Kheradpour P."/>
            <person name="Kirkness E.F."/>
            <person name="Koerich L.B."/>
            <person name="Kristiansen K."/>
            <person name="Kudrna D."/>
            <person name="Kulathinal R.J."/>
            <person name="Kumar S."/>
            <person name="Kwok R."/>
            <person name="Lander E."/>
            <person name="Langley C.H."/>
            <person name="Lapoint R."/>
            <person name="Lazzaro B.P."/>
            <person name="Lee S.J."/>
            <person name="Levesque L."/>
            <person name="Li R."/>
            <person name="Lin C.F."/>
            <person name="Lin M.F."/>
            <person name="Lindblad-Toh K."/>
            <person name="Llopart A."/>
            <person name="Long M."/>
            <person name="Low L."/>
            <person name="Lozovsky E."/>
            <person name="Lu J."/>
            <person name="Luo M."/>
            <person name="Machado C.A."/>
            <person name="Makalowski W."/>
            <person name="Marzo M."/>
            <person name="Matsuda M."/>
            <person name="Matzkin L."/>
            <person name="McAllister B."/>
            <person name="McBride C.S."/>
            <person name="McKernan B."/>
            <person name="McKernan K."/>
            <person name="Mendez-Lago M."/>
            <person name="Minx P."/>
            <person name="Mollenhauer M.U."/>
            <person name="Montooth K."/>
            <person name="Mount S.M."/>
            <person name="Mu X."/>
            <person name="Myers E."/>
            <person name="Negre B."/>
            <person name="Newfeld S."/>
            <person name="Nielsen R."/>
            <person name="Noor M.A."/>
            <person name="O'Grady P."/>
            <person name="Pachter L."/>
            <person name="Papaceit M."/>
            <person name="Parisi M.J."/>
            <person name="Parisi M."/>
            <person name="Parts L."/>
            <person name="Pedersen J.S."/>
            <person name="Pesole G."/>
            <person name="Phillippy A.M."/>
            <person name="Ponting C.P."/>
            <person name="Pop M."/>
            <person name="Porcelli D."/>
            <person name="Powell J.R."/>
            <person name="Prohaska S."/>
            <person name="Pruitt K."/>
            <person name="Puig M."/>
            <person name="Quesneville H."/>
            <person name="Ram K.R."/>
            <person name="Rand D."/>
            <person name="Rasmussen M.D."/>
            <person name="Reed L.K."/>
            <person name="Reenan R."/>
            <person name="Reily A."/>
            <person name="Remington K.A."/>
            <person name="Rieger T.T."/>
            <person name="Ritchie M.G."/>
            <person name="Robin C."/>
            <person name="Rogers Y.H."/>
            <person name="Rohde C."/>
            <person name="Rozas J."/>
            <person name="Rubenfield M.J."/>
            <person name="Ruiz A."/>
            <person name="Russo S."/>
            <person name="Salzberg S.L."/>
            <person name="Sanchez-Gracia A."/>
            <person name="Saranga D.J."/>
            <person name="Sato H."/>
            <person name="Schaeffer S.W."/>
            <person name="Schatz M.C."/>
            <person name="Schlenke T."/>
            <person name="Schwartz R."/>
            <person name="Segarra C."/>
            <person name="Singh R.S."/>
            <person name="Sirot L."/>
            <person name="Sirota M."/>
            <person name="Sisneros N.B."/>
            <person name="Smith C.D."/>
            <person name="Smith T.F."/>
            <person name="Spieth J."/>
            <person name="Stage D.E."/>
            <person name="Stark A."/>
            <person name="Stephan W."/>
            <person name="Strausberg R.L."/>
            <person name="Strempel S."/>
            <person name="Sturgill D."/>
            <person name="Sutton G."/>
            <person name="Sutton G.G."/>
            <person name="Tao W."/>
            <person name="Teichmann S."/>
            <person name="Tobari Y.N."/>
            <person name="Tomimura Y."/>
            <person name="Tsolas J.M."/>
            <person name="Valente V.L."/>
            <person name="Venter E."/>
            <person name="Venter J.C."/>
            <person name="Vicario S."/>
            <person name="Vieira F.G."/>
            <person name="Vilella A.J."/>
            <person name="Villasante A."/>
            <person name="Walenz B."/>
            <person name="Wang J."/>
            <person name="Wasserman M."/>
            <person name="Watts T."/>
            <person name="Wilson D."/>
            <person name="Wilson R.K."/>
            <person name="Wing R.A."/>
            <person name="Wolfner M.F."/>
            <person name="Wong A."/>
            <person name="Wong G.K."/>
            <person name="Wu C.I."/>
            <person name="Wu G."/>
            <person name="Yamamoto D."/>
            <person name="Yang H.P."/>
            <person name="Yang S.P."/>
            <person name="Yorke J.A."/>
            <person name="Yoshida K."/>
            <person name="Zdobnov E."/>
            <person name="Zhang P."/>
            <person name="Zhang Y."/>
            <person name="Zimin A.V."/>
            <person name="Baldwin J."/>
            <person name="Abdouelleil A."/>
            <person name="Abdulkadir J."/>
            <person name="Abebe A."/>
            <person name="Abera B."/>
            <person name="Abreu J."/>
            <person name="Acer S.C."/>
            <person name="Aftuck L."/>
            <person name="Alexander A."/>
            <person name="An P."/>
            <person name="Anderson E."/>
            <person name="Anderson S."/>
            <person name="Arachi H."/>
            <person name="Azer M."/>
            <person name="Bachantsang P."/>
            <person name="Barry A."/>
            <person name="Bayul T."/>
            <person name="Berlin A."/>
            <person name="Bessette D."/>
            <person name="Bloom T."/>
            <person name="Blye J."/>
            <person name="Boguslavskiy L."/>
            <person name="Bonnet C."/>
            <person name="Boukhgalter B."/>
            <person name="Bourzgui I."/>
            <person name="Brown A."/>
            <person name="Cahill P."/>
            <person name="Channer S."/>
            <person name="Cheshatsang Y."/>
            <person name="Chuda L."/>
            <person name="Citroen M."/>
            <person name="Collymore A."/>
            <person name="Cooke P."/>
            <person name="Costello M."/>
            <person name="D'Aco K."/>
            <person name="Daza R."/>
            <person name="De Haan G."/>
            <person name="DeGray S."/>
            <person name="DeMaso C."/>
            <person name="Dhargay N."/>
            <person name="Dooley K."/>
            <person name="Dooley E."/>
            <person name="Doricent M."/>
            <person name="Dorje P."/>
            <person name="Dorjee K."/>
            <person name="Dupes A."/>
            <person name="Elong R."/>
            <person name="Falk J."/>
            <person name="Farina A."/>
            <person name="Faro S."/>
            <person name="Ferguson D."/>
            <person name="Fisher S."/>
            <person name="Foley C.D."/>
            <person name="Franke A."/>
            <person name="Friedrich D."/>
            <person name="Gadbois L."/>
            <person name="Gearin G."/>
            <person name="Gearin C.R."/>
            <person name="Giannoukos G."/>
            <person name="Goode T."/>
            <person name="Graham J."/>
            <person name="Grandbois E."/>
            <person name="Grewal S."/>
            <person name="Gyaltsen K."/>
            <person name="Hafez N."/>
            <person name="Hagos B."/>
            <person name="Hall J."/>
            <person name="Henson C."/>
            <person name="Hollinger A."/>
            <person name="Honan T."/>
            <person name="Huard M.D."/>
            <person name="Hughes L."/>
            <person name="Hurhula B."/>
            <person name="Husby M.E."/>
            <person name="Kamat A."/>
            <person name="Kanga B."/>
            <person name="Kashin S."/>
            <person name="Khazanovich D."/>
            <person name="Kisner P."/>
            <person name="Lance K."/>
            <person name="Lara M."/>
            <person name="Lee W."/>
            <person name="Lennon N."/>
            <person name="Letendre F."/>
            <person name="LeVine R."/>
            <person name="Lipovsky A."/>
            <person name="Liu X."/>
            <person name="Liu J."/>
            <person name="Liu S."/>
            <person name="Lokyitsang T."/>
            <person name="Lokyitsang Y."/>
            <person name="Lubonja R."/>
            <person name="Lui A."/>
            <person name="MacDonald P."/>
            <person name="Magnisalis V."/>
            <person name="Maru K."/>
            <person name="Matthews C."/>
            <person name="McCusker W."/>
            <person name="McDonough S."/>
            <person name="Mehta T."/>
            <person name="Meldrim J."/>
            <person name="Meneus L."/>
            <person name="Mihai O."/>
            <person name="Mihalev A."/>
            <person name="Mihova T."/>
            <person name="Mittelman R."/>
            <person name="Mlenga V."/>
            <person name="Montmayeur A."/>
            <person name="Mulrain L."/>
            <person name="Navidi A."/>
            <person name="Naylor J."/>
            <person name="Negash T."/>
            <person name="Nguyen T."/>
            <person name="Nguyen N."/>
            <person name="Nicol R."/>
            <person name="Norbu C."/>
            <person name="Norbu N."/>
            <person name="Novod N."/>
            <person name="O'Neill B."/>
            <person name="Osman S."/>
            <person name="Markiewicz E."/>
            <person name="Oyono O.L."/>
            <person name="Patti C."/>
            <person name="Phunkhang P."/>
            <person name="Pierre F."/>
            <person name="Priest M."/>
            <person name="Raghuraman S."/>
            <person name="Rege F."/>
            <person name="Reyes R."/>
            <person name="Rise C."/>
            <person name="Rogov P."/>
            <person name="Ross K."/>
            <person name="Ryan E."/>
            <person name="Settipalli S."/>
            <person name="Shea T."/>
            <person name="Sherpa N."/>
            <person name="Shi L."/>
            <person name="Shih D."/>
            <person name="Sparrow T."/>
            <person name="Spaulding J."/>
            <person name="Stalker J."/>
            <person name="Stange-Thomann N."/>
            <person name="Stavropoulos S."/>
            <person name="Stone C."/>
            <person name="Strader C."/>
            <person name="Tesfaye S."/>
            <person name="Thomson T."/>
            <person name="Thoulutsang Y."/>
            <person name="Thoulutsang D."/>
            <person name="Topham K."/>
            <person name="Topping I."/>
            <person name="Tsamla T."/>
            <person name="Vassiliev H."/>
            <person name="Vo A."/>
            <person name="Wangchuk T."/>
            <person name="Wangdi T."/>
            <person name="Weiand M."/>
            <person name="Wilkinson J."/>
            <person name="Wilson A."/>
            <person name="Yadav S."/>
            <person name="Young G."/>
            <person name="Yu Q."/>
            <person name="Zembek L."/>
            <person name="Zhong D."/>
            <person name="Zimmer A."/>
            <person name="Zwirko Z."/>
            <person name="Jaffe D.B."/>
            <person name="Alvarez P."/>
            <person name="Brockman W."/>
            <person name="Butler J."/>
            <person name="Chin C."/>
            <person name="Gnerre S."/>
            <person name="Grabherr M."/>
            <person name="Kleber M."/>
            <person name="Mauceli E."/>
            <person name="MacCallum I."/>
        </authorList>
    </citation>
    <scope>NUCLEOTIDE SEQUENCE [LARGE SCALE GENOMIC DNA]</scope>
    <source>
        <strain evidence="2">Tucson 15287-2541.00</strain>
    </source>
</reference>
<sequence>MSNISNDSGLDDSAICGMPSNANAAATRLSWFLAEVDAGSMQNGRPNGKRRLCVLHSMELLESDVSDKYMTRFVEFRINGKKLEAKLILAADERRLVDAALVAMSKEQRDDDDNVRQLLVQYNEEDASGNRLVHKIISPQCPDWLSTKPNLSSTPLVKLGPGCIGHVLYTYEQRDYMEKVLLHLKARCFDHAFDEHLDAAHEPMDEHTWLLVQYSPEPETVVYQVIPYSQTVWRQENLFKDVIAYLQLPGSEVVLQAVVISYGQDQQHLQDKYEQLRRYALDLEFPQPEELEHQLQQGNGTAALFARTSSNLFQRGEQRDTSGEHKQLRRSLQEMSEKAHSEADMIIDAFDMVDNINRNLQERLCDAQVEVASNSDDETH</sequence>
<dbReference type="GO" id="GO:0005677">
    <property type="term" value="C:chromatin silencing complex"/>
    <property type="evidence" value="ECO:0007669"/>
    <property type="project" value="EnsemblMetazoa"/>
</dbReference>
<evidence type="ECO:0000313" key="2">
    <source>
        <dbReference type="Proteomes" id="UP000001070"/>
    </source>
</evidence>
<dbReference type="PhylomeDB" id="B4JQR3"/>
<dbReference type="EMBL" id="CH916372">
    <property type="protein sequence ID" value="EDV99243.1"/>
    <property type="molecule type" value="Genomic_DNA"/>
</dbReference>
<dbReference type="KEGG" id="dgr:6566654"/>
<dbReference type="HOGENOM" id="CLU_730109_0_0_1"/>
<proteinExistence type="predicted"/>
<dbReference type="GO" id="GO:0033696">
    <property type="term" value="P:heterochromatin boundary formation"/>
    <property type="evidence" value="ECO:0007669"/>
    <property type="project" value="EnsemblMetazoa"/>
</dbReference>
<protein>
    <submittedName>
        <fullName evidence="1">GH13133</fullName>
    </submittedName>
</protein>
<dbReference type="GO" id="GO:0030674">
    <property type="term" value="F:protein-macromolecule adaptor activity"/>
    <property type="evidence" value="ECO:0007669"/>
    <property type="project" value="EnsemblMetazoa"/>
</dbReference>
<dbReference type="OrthoDB" id="7923961at2759"/>
<dbReference type="AlphaFoldDB" id="B4JQR3"/>